<dbReference type="SMART" id="SM00468">
    <property type="entry name" value="PreSET"/>
    <property type="match status" value="1"/>
</dbReference>
<dbReference type="GO" id="GO:0008270">
    <property type="term" value="F:zinc ion binding"/>
    <property type="evidence" value="ECO:0007669"/>
    <property type="project" value="UniProtKB-KW"/>
</dbReference>
<feature type="region of interest" description="Disordered" evidence="7">
    <location>
        <begin position="953"/>
        <end position="1050"/>
    </location>
</feature>
<evidence type="ECO:0000313" key="13">
    <source>
        <dbReference type="Proteomes" id="UP001605036"/>
    </source>
</evidence>
<feature type="compositionally biased region" description="Basic and acidic residues" evidence="7">
    <location>
        <begin position="1250"/>
        <end position="1270"/>
    </location>
</feature>
<feature type="compositionally biased region" description="Polar residues" evidence="7">
    <location>
        <begin position="1029"/>
        <end position="1044"/>
    </location>
</feature>
<feature type="compositionally biased region" description="Basic and acidic residues" evidence="7">
    <location>
        <begin position="197"/>
        <end position="208"/>
    </location>
</feature>
<evidence type="ECO:0000256" key="5">
    <source>
        <dbReference type="ARBA" id="ARBA00022691"/>
    </source>
</evidence>
<feature type="domain" description="C2H2-type" evidence="8">
    <location>
        <begin position="1459"/>
        <end position="1487"/>
    </location>
</feature>
<feature type="region of interest" description="Disordered" evidence="7">
    <location>
        <begin position="1574"/>
        <end position="1632"/>
    </location>
</feature>
<reference evidence="12 13" key="1">
    <citation type="submission" date="2024-09" db="EMBL/GenBank/DDBJ databases">
        <title>Chromosome-scale assembly of Riccia fluitans.</title>
        <authorList>
            <person name="Paukszto L."/>
            <person name="Sawicki J."/>
            <person name="Karawczyk K."/>
            <person name="Piernik-Szablinska J."/>
            <person name="Szczecinska M."/>
            <person name="Mazdziarz M."/>
        </authorList>
    </citation>
    <scope>NUCLEOTIDE SEQUENCE [LARGE SCALE GENOMIC DNA]</scope>
    <source>
        <strain evidence="12">Rf_01</strain>
        <tissue evidence="12">Aerial parts of the thallus</tissue>
    </source>
</reference>
<feature type="compositionally biased region" description="Polar residues" evidence="7">
    <location>
        <begin position="160"/>
        <end position="181"/>
    </location>
</feature>
<feature type="domain" description="Post-SET" evidence="11">
    <location>
        <begin position="1993"/>
        <end position="2009"/>
    </location>
</feature>
<dbReference type="GO" id="GO:0008168">
    <property type="term" value="F:methyltransferase activity"/>
    <property type="evidence" value="ECO:0007669"/>
    <property type="project" value="UniProtKB-KW"/>
</dbReference>
<keyword evidence="4" id="KW-0808">Transferase</keyword>
<evidence type="ECO:0000259" key="10">
    <source>
        <dbReference type="PROSITE" id="PS50867"/>
    </source>
</evidence>
<dbReference type="InterPro" id="IPR013087">
    <property type="entry name" value="Znf_C2H2_type"/>
</dbReference>
<dbReference type="Proteomes" id="UP001605036">
    <property type="component" value="Unassembled WGS sequence"/>
</dbReference>
<sequence>MNAEGGRKTVQDQAPVKLLTGEFRDVNGKWEVNESQGTVSLQQQEGESISTGEYLYTMNGSTPGVGEVHLKKEASDNLDEPGALDRVTHQLVVGAAAGTPAQQMTSSHDAGDGAGEHATVVAQPLGELRNSDDGLTADSSRRTAENCPTYYYTKRHVVETGSSHSDPQEQSGKQQQEFTEPQHNHSHGSSEPVRGTDVGHELNSDRSTLKYHGVSSNGGIKNGVSEEEPAADDIYQRALAADGIYTSEGRKKSQKVSGTPKEVMKAEKQVSGPVVPAASGIQGKLERREVDMQVKEYRGSDDASVKKGESSETALSDMQQNKVAGESGDSPGSRKGREDVKPKSVQREVIGVPLWVKWRGKWQPGIQCSSADCPPATLKAKPSYSKKHYIVVYSPIARNYSWVDTQHTCPITDKPYPLFSGTHEAGRETVKDVFITRRRMLLKLGGEMLDISDRLHVKAVVEDARNVNVWKNFAKEAAAATTYAQLGSLLVNLHLAIVRDFIKPGWMTKRHPVWKEECVRAESAAAVQKLTKELINAVLWEDVGPLWNEPDQPELDPQWSNWKGDAFEEKEDPISEAYANFGMAFEKHCVQGQTSSAGGPKRFKDQARARRQRPQSPEVSDGTPLKRSKHSPLDASDGEPVGGAVTAFRSPLVVHPCRPVEKLALVPVLEADRCHEVISLKSLSGERVSNKPEASKEYMRVASKPQASTLASVKVPEKIEAPTVSPDSRGNSFQFASSSGGYHSEESEGDESKVFERIGKSAASSMAEGLIALESGLCSAFLQSKGRRCHRLAKKEGIKYCEKHMYLVDPAYVGKKQGSEGNAWQSGLCSAFLRRENRRCARQAKEGFRGYCGFHVHLATNGSDRNGEVADAVAKREDANFTAAAPLREDRCQGITTRGVQCTHRTKDGSSYCVKHLVKCASQAAERELEIKGREQEMKARELEMKAQELKKRELEIKAREPENKGRESREQGQSSGGPKMDWQKATEPVVSLLPSEQAERADPSHHDNGSESGAHEGTVRTLELKSFDSINNNSNTNSRGSEGSTRKRKALSSFFTDSAAVDPRPSTAAIQEVLSPKFTEVKAATTPQWNQCKGRTMRNEEQCSFRAKEGEEYCLKHLNAIEAKKKLNAQRSSRIEEVKPNDNSNGTEAATETPKGSGARNLLHKFIKGVERICTQSSGSDAAKQLLQSVKLDASREGTAEELAKLVTVEMTKLQMFLNSFNAGEGQKEVDTAEEAGTSSGSLPPPCEAPEKKRESSIRSAPRADGHRQQQLDKKFVACGLCDAVQPGVPGLGRHWQQAHKKDVSLFVKGHACRVCDRLYTRKQTVMTHWKKRHQSIAMVNPDLSVCFACDVRYADDDFLLEHVIVMHPYQLSNPSLKEMVAENRAIIGADQEGGSEARKCPDCSEEFETQSSLQQHCEKMHRRPDSVIGNENVTVSNRPDVKFGESVEAPPHQGGKYVCRLCGLTFPLLPDLGRHHQAAHMLGKGGTGPKNAPNEKEVASESDRMKLPIRRKGDDQAGVGTSYGPIRKKKKKIKLTSQKVYEKDTRGPNALRFHVQAVLQGATRKRHRKLSDGLACNPVGKDAPSSLTQSDFSVSRENNSNTFTKEGSASGSLSLSRREETPLESVQEKPKVQADKIVTNFSQLHGGETSVKHEVQRAEDFRRSWNIRKGLMKQDHNAEASQDIKLERPKLPHYVSGDDMKKPHFVVTCEDLSSGQEPVPIVCVIDQDILEHLRSLSNKDLSGVKDLYLPSSFTYITKRRLDPSLGLVPENYKIGCSCGRPQCTPDACEHVKLFDCDNGDACDIYGNPMRRRFPYDGQGCIILEEGYLVYECNSSCQCHQTCHNRVLQKGVTVKLEVFKTQHKGWAVRAAQKIPRGTFVCEYVGEVLRDQDANKRGERYDQVGCSYLYDIDAHIDISGTGRRSKPFVIDATSQGNVARFINHSCAPNLVNYQVLVESMDAQLAHIGLFASRDIEAGEELAYDYRYRLLPGKGCPCHCGAKNCRGRLY</sequence>
<feature type="compositionally biased region" description="Polar residues" evidence="7">
    <location>
        <begin position="1587"/>
        <end position="1607"/>
    </location>
</feature>
<evidence type="ECO:0000259" key="9">
    <source>
        <dbReference type="PROSITE" id="PS50280"/>
    </source>
</evidence>
<feature type="region of interest" description="Disordered" evidence="7">
    <location>
        <begin position="1128"/>
        <end position="1158"/>
    </location>
</feature>
<evidence type="ECO:0000256" key="3">
    <source>
        <dbReference type="ARBA" id="ARBA00022603"/>
    </source>
</evidence>
<dbReference type="GO" id="GO:0005694">
    <property type="term" value="C:chromosome"/>
    <property type="evidence" value="ECO:0007669"/>
    <property type="project" value="UniProtKB-SubCell"/>
</dbReference>
<keyword evidence="6" id="KW-0863">Zinc-finger</keyword>
<dbReference type="PROSITE" id="PS50867">
    <property type="entry name" value="PRE_SET"/>
    <property type="match status" value="1"/>
</dbReference>
<evidence type="ECO:0000259" key="11">
    <source>
        <dbReference type="PROSITE" id="PS50868"/>
    </source>
</evidence>
<feature type="region of interest" description="Disordered" evidence="7">
    <location>
        <begin position="720"/>
        <end position="753"/>
    </location>
</feature>
<keyword evidence="3" id="KW-0489">Methyltransferase</keyword>
<dbReference type="SUPFAM" id="SSF82199">
    <property type="entry name" value="SET domain"/>
    <property type="match status" value="1"/>
</dbReference>
<dbReference type="Gene3D" id="2.170.270.10">
    <property type="entry name" value="SET domain"/>
    <property type="match status" value="1"/>
</dbReference>
<dbReference type="Pfam" id="PF18868">
    <property type="entry name" value="zf-C2H2_3rep"/>
    <property type="match status" value="1"/>
</dbReference>
<dbReference type="Pfam" id="PF05033">
    <property type="entry name" value="Pre-SET"/>
    <property type="match status" value="1"/>
</dbReference>
<keyword evidence="6" id="KW-0479">Metal-binding</keyword>
<proteinExistence type="predicted"/>
<keyword evidence="6" id="KW-0862">Zinc</keyword>
<evidence type="ECO:0000313" key="12">
    <source>
        <dbReference type="EMBL" id="KAL2612937.1"/>
    </source>
</evidence>
<feature type="region of interest" description="Disordered" evidence="7">
    <location>
        <begin position="246"/>
        <end position="343"/>
    </location>
</feature>
<organism evidence="12 13">
    <name type="scientific">Riccia fluitans</name>
    <dbReference type="NCBI Taxonomy" id="41844"/>
    <lineage>
        <taxon>Eukaryota</taxon>
        <taxon>Viridiplantae</taxon>
        <taxon>Streptophyta</taxon>
        <taxon>Embryophyta</taxon>
        <taxon>Marchantiophyta</taxon>
        <taxon>Marchantiopsida</taxon>
        <taxon>Marchantiidae</taxon>
        <taxon>Marchantiales</taxon>
        <taxon>Ricciaceae</taxon>
        <taxon>Riccia</taxon>
    </lineage>
</organism>
<feature type="region of interest" description="Disordered" evidence="7">
    <location>
        <begin position="1484"/>
        <end position="1505"/>
    </location>
</feature>
<feature type="compositionally biased region" description="Low complexity" evidence="7">
    <location>
        <begin position="1608"/>
        <end position="1617"/>
    </location>
</feature>
<feature type="region of interest" description="Disordered" evidence="7">
    <location>
        <begin position="1227"/>
        <end position="1270"/>
    </location>
</feature>
<feature type="domain" description="Pre-SET" evidence="10">
    <location>
        <begin position="1776"/>
        <end position="1852"/>
    </location>
</feature>
<feature type="compositionally biased region" description="Basic and acidic residues" evidence="7">
    <location>
        <begin position="1495"/>
        <end position="1505"/>
    </location>
</feature>
<feature type="compositionally biased region" description="Polar residues" evidence="7">
    <location>
        <begin position="311"/>
        <end position="322"/>
    </location>
</feature>
<dbReference type="PROSITE" id="PS00028">
    <property type="entry name" value="ZINC_FINGER_C2H2_1"/>
    <property type="match status" value="3"/>
</dbReference>
<feature type="compositionally biased region" description="Polar residues" evidence="7">
    <location>
        <begin position="725"/>
        <end position="736"/>
    </location>
</feature>
<evidence type="ECO:0000256" key="7">
    <source>
        <dbReference type="SAM" id="MobiDB-lite"/>
    </source>
</evidence>
<comment type="caution">
    <text evidence="12">The sequence shown here is derived from an EMBL/GenBank/DDBJ whole genome shotgun (WGS) entry which is preliminary data.</text>
</comment>
<gene>
    <name evidence="12" type="ORF">R1flu_024629</name>
</gene>
<dbReference type="InterPro" id="IPR046341">
    <property type="entry name" value="SET_dom_sf"/>
</dbReference>
<feature type="compositionally biased region" description="Basic and acidic residues" evidence="7">
    <location>
        <begin position="1618"/>
        <end position="1632"/>
    </location>
</feature>
<feature type="region of interest" description="Disordered" evidence="7">
    <location>
        <begin position="160"/>
        <end position="228"/>
    </location>
</feature>
<protein>
    <submittedName>
        <fullName evidence="12">Uncharacterized protein</fullName>
    </submittedName>
</protein>
<feature type="region of interest" description="Disordered" evidence="7">
    <location>
        <begin position="123"/>
        <end position="148"/>
    </location>
</feature>
<accession>A0ABD1XVF0</accession>
<feature type="domain" description="C2H2-type" evidence="8">
    <location>
        <begin position="1400"/>
        <end position="1428"/>
    </location>
</feature>
<feature type="compositionally biased region" description="Basic and acidic residues" evidence="7">
    <location>
        <begin position="998"/>
        <end position="1027"/>
    </location>
</feature>
<dbReference type="PROSITE" id="PS50868">
    <property type="entry name" value="POST_SET"/>
    <property type="match status" value="1"/>
</dbReference>
<dbReference type="Gene3D" id="3.30.160.60">
    <property type="entry name" value="Classic Zinc Finger"/>
    <property type="match status" value="1"/>
</dbReference>
<evidence type="ECO:0000259" key="8">
    <source>
        <dbReference type="PROSITE" id="PS50157"/>
    </source>
</evidence>
<dbReference type="PROSITE" id="PS50280">
    <property type="entry name" value="SET"/>
    <property type="match status" value="1"/>
</dbReference>
<dbReference type="InterPro" id="IPR001214">
    <property type="entry name" value="SET_dom"/>
</dbReference>
<keyword evidence="5" id="KW-0949">S-adenosyl-L-methionine</keyword>
<dbReference type="PROSITE" id="PS50157">
    <property type="entry name" value="ZINC_FINGER_C2H2_2"/>
    <property type="match status" value="2"/>
</dbReference>
<comment type="subcellular location">
    <subcellularLocation>
        <location evidence="1">Chromosome</location>
    </subcellularLocation>
</comment>
<dbReference type="InterPro" id="IPR040689">
    <property type="entry name" value="SUVR5_Znf-C2H2_3rpt"/>
</dbReference>
<dbReference type="EMBL" id="JBHFFA010000007">
    <property type="protein sequence ID" value="KAL2612937.1"/>
    <property type="molecule type" value="Genomic_DNA"/>
</dbReference>
<feature type="compositionally biased region" description="Basic and acidic residues" evidence="7">
    <location>
        <begin position="284"/>
        <end position="310"/>
    </location>
</feature>
<feature type="compositionally biased region" description="Polar residues" evidence="7">
    <location>
        <begin position="1142"/>
        <end position="1151"/>
    </location>
</feature>
<keyword evidence="2" id="KW-0158">Chromosome</keyword>
<name>A0ABD1XVF0_9MARC</name>
<evidence type="ECO:0000256" key="2">
    <source>
        <dbReference type="ARBA" id="ARBA00022454"/>
    </source>
</evidence>
<dbReference type="PANTHER" id="PTHR47325:SF1">
    <property type="entry name" value="HISTONE-LYSINE N-METHYLTRANSFERASE SUVR5"/>
    <property type="match status" value="1"/>
</dbReference>
<dbReference type="SMART" id="SM00355">
    <property type="entry name" value="ZnF_C2H2"/>
    <property type="match status" value="5"/>
</dbReference>
<evidence type="ECO:0000256" key="6">
    <source>
        <dbReference type="PROSITE-ProRule" id="PRU00042"/>
    </source>
</evidence>
<dbReference type="InterPro" id="IPR003616">
    <property type="entry name" value="Post-SET_dom"/>
</dbReference>
<feature type="domain" description="SET" evidence="9">
    <location>
        <begin position="1855"/>
        <end position="1986"/>
    </location>
</feature>
<evidence type="ECO:0000256" key="1">
    <source>
        <dbReference type="ARBA" id="ARBA00004286"/>
    </source>
</evidence>
<evidence type="ECO:0000256" key="4">
    <source>
        <dbReference type="ARBA" id="ARBA00022679"/>
    </source>
</evidence>
<feature type="region of interest" description="Disordered" evidence="7">
    <location>
        <begin position="592"/>
        <end position="642"/>
    </location>
</feature>
<dbReference type="SMART" id="SM00317">
    <property type="entry name" value="SET"/>
    <property type="match status" value="1"/>
</dbReference>
<dbReference type="InterPro" id="IPR007728">
    <property type="entry name" value="Pre-SET_dom"/>
</dbReference>
<feature type="compositionally biased region" description="Basic and acidic residues" evidence="7">
    <location>
        <begin position="953"/>
        <end position="971"/>
    </location>
</feature>
<dbReference type="Pfam" id="PF00856">
    <property type="entry name" value="SET"/>
    <property type="match status" value="1"/>
</dbReference>
<keyword evidence="13" id="KW-1185">Reference proteome</keyword>
<feature type="compositionally biased region" description="Basic and acidic residues" evidence="7">
    <location>
        <begin position="743"/>
        <end position="753"/>
    </location>
</feature>
<dbReference type="PANTHER" id="PTHR47325">
    <property type="entry name" value="HISTONE-LYSINE N-METHYLTRANSFERASE SUVR5"/>
    <property type="match status" value="1"/>
</dbReference>
<dbReference type="GO" id="GO:0032259">
    <property type="term" value="P:methylation"/>
    <property type="evidence" value="ECO:0007669"/>
    <property type="project" value="UniProtKB-KW"/>
</dbReference>